<accession>A0A1D2MSX6</accession>
<proteinExistence type="predicted"/>
<dbReference type="EMBL" id="LJIJ01000618">
    <property type="protein sequence ID" value="ODM95805.1"/>
    <property type="molecule type" value="Genomic_DNA"/>
</dbReference>
<sequence length="128" mass="12580">MAGVSEAFGEGGSVAEHDSVITVEGGGWDAPAILSVSTGSGVGLYQSASNYQQSIISPDGSSGAYQGNSASNSGYAYDYLGADAQGANIDVISNGWSAVQGVGAVGQGEELIHEGNAPAPGAGWPARS</sequence>
<evidence type="ECO:0000313" key="1">
    <source>
        <dbReference type="EMBL" id="ODM95805.1"/>
    </source>
</evidence>
<evidence type="ECO:0000313" key="2">
    <source>
        <dbReference type="Proteomes" id="UP000094527"/>
    </source>
</evidence>
<dbReference type="AlphaFoldDB" id="A0A1D2MSX6"/>
<gene>
    <name evidence="1" type="ORF">Ocin01_10876</name>
</gene>
<keyword evidence="2" id="KW-1185">Reference proteome</keyword>
<comment type="caution">
    <text evidence="1">The sequence shown here is derived from an EMBL/GenBank/DDBJ whole genome shotgun (WGS) entry which is preliminary data.</text>
</comment>
<protein>
    <submittedName>
        <fullName evidence="1">Uncharacterized protein</fullName>
    </submittedName>
</protein>
<organism evidence="1 2">
    <name type="scientific">Orchesella cincta</name>
    <name type="common">Springtail</name>
    <name type="synonym">Podura cincta</name>
    <dbReference type="NCBI Taxonomy" id="48709"/>
    <lineage>
        <taxon>Eukaryota</taxon>
        <taxon>Metazoa</taxon>
        <taxon>Ecdysozoa</taxon>
        <taxon>Arthropoda</taxon>
        <taxon>Hexapoda</taxon>
        <taxon>Collembola</taxon>
        <taxon>Entomobryomorpha</taxon>
        <taxon>Entomobryoidea</taxon>
        <taxon>Orchesellidae</taxon>
        <taxon>Orchesellinae</taxon>
        <taxon>Orchesella</taxon>
    </lineage>
</organism>
<reference evidence="1 2" key="1">
    <citation type="journal article" date="2016" name="Genome Biol. Evol.">
        <title>Gene Family Evolution Reflects Adaptation to Soil Environmental Stressors in the Genome of the Collembolan Orchesella cincta.</title>
        <authorList>
            <person name="Faddeeva-Vakhrusheva A."/>
            <person name="Derks M.F."/>
            <person name="Anvar S.Y."/>
            <person name="Agamennone V."/>
            <person name="Suring W."/>
            <person name="Smit S."/>
            <person name="van Straalen N.M."/>
            <person name="Roelofs D."/>
        </authorList>
    </citation>
    <scope>NUCLEOTIDE SEQUENCE [LARGE SCALE GENOMIC DNA]</scope>
    <source>
        <tissue evidence="1">Mixed pool</tissue>
    </source>
</reference>
<dbReference type="Proteomes" id="UP000094527">
    <property type="component" value="Unassembled WGS sequence"/>
</dbReference>
<name>A0A1D2MSX6_ORCCI</name>